<reference evidence="1" key="1">
    <citation type="submission" date="2021-05" db="EMBL/GenBank/DDBJ databases">
        <authorList>
            <person name="Scholz U."/>
            <person name="Mascher M."/>
            <person name="Fiebig A."/>
        </authorList>
    </citation>
    <scope>NUCLEOTIDE SEQUENCE [LARGE SCALE GENOMIC DNA]</scope>
</reference>
<dbReference type="EnsemblPlants" id="AVESA.00010b.r2.3AG0415960.1">
    <property type="protein sequence ID" value="AVESA.00010b.r2.3AG0415960.1.CDS"/>
    <property type="gene ID" value="AVESA.00010b.r2.3AG0415960"/>
</dbReference>
<proteinExistence type="predicted"/>
<reference evidence="1" key="2">
    <citation type="submission" date="2025-09" db="UniProtKB">
        <authorList>
            <consortium name="EnsemblPlants"/>
        </authorList>
    </citation>
    <scope>IDENTIFICATION</scope>
</reference>
<keyword evidence="2" id="KW-1185">Reference proteome</keyword>
<evidence type="ECO:0000313" key="2">
    <source>
        <dbReference type="Proteomes" id="UP001732700"/>
    </source>
</evidence>
<dbReference type="Proteomes" id="UP001732700">
    <property type="component" value="Chromosome 3A"/>
</dbReference>
<evidence type="ECO:0000313" key="1">
    <source>
        <dbReference type="EnsemblPlants" id="AVESA.00010b.r2.3AG0415960.1.CDS"/>
    </source>
</evidence>
<name>A0ACD5VCU1_AVESA</name>
<organism evidence="1 2">
    <name type="scientific">Avena sativa</name>
    <name type="common">Oat</name>
    <dbReference type="NCBI Taxonomy" id="4498"/>
    <lineage>
        <taxon>Eukaryota</taxon>
        <taxon>Viridiplantae</taxon>
        <taxon>Streptophyta</taxon>
        <taxon>Embryophyta</taxon>
        <taxon>Tracheophyta</taxon>
        <taxon>Spermatophyta</taxon>
        <taxon>Magnoliopsida</taxon>
        <taxon>Liliopsida</taxon>
        <taxon>Poales</taxon>
        <taxon>Poaceae</taxon>
        <taxon>BOP clade</taxon>
        <taxon>Pooideae</taxon>
        <taxon>Poodae</taxon>
        <taxon>Poeae</taxon>
        <taxon>Poeae Chloroplast Group 1 (Aveneae type)</taxon>
        <taxon>Aveninae</taxon>
        <taxon>Avena</taxon>
    </lineage>
</organism>
<accession>A0ACD5VCU1</accession>
<protein>
    <submittedName>
        <fullName evidence="1">Uncharacterized protein</fullName>
    </submittedName>
</protein>
<sequence>MSSSSSRATSRFDVPTRMEMPILLCPWCRAAVDRRISRTPKNTNRPFYVCSEKGIKCFFLWVDVLAQTLINELLDEHEEWLPMMPQIASAGTRATTEETEGGGRACIDREVAIELRRMNQKISKLEDQSQICNYIWAVVFGIVIALGVMLTLNEKA</sequence>